<dbReference type="SMART" id="SM00292">
    <property type="entry name" value="BRCT"/>
    <property type="match status" value="1"/>
</dbReference>
<dbReference type="CDD" id="cd01701">
    <property type="entry name" value="PolY_Rev1"/>
    <property type="match status" value="1"/>
</dbReference>
<evidence type="ECO:0000256" key="1">
    <source>
        <dbReference type="ARBA" id="ARBA00001946"/>
    </source>
</evidence>
<feature type="region of interest" description="Disordered" evidence="14">
    <location>
        <begin position="417"/>
        <end position="445"/>
    </location>
</feature>
<dbReference type="InterPro" id="IPR043502">
    <property type="entry name" value="DNA/RNA_pol_sf"/>
</dbReference>
<feature type="region of interest" description="Disordered" evidence="14">
    <location>
        <begin position="524"/>
        <end position="544"/>
    </location>
</feature>
<feature type="domain" description="BRCT" evidence="15">
    <location>
        <begin position="60"/>
        <end position="147"/>
    </location>
</feature>
<dbReference type="GO" id="GO:0005634">
    <property type="term" value="C:nucleus"/>
    <property type="evidence" value="ECO:0007669"/>
    <property type="project" value="UniProtKB-SubCell"/>
</dbReference>
<dbReference type="GO" id="GO:0070987">
    <property type="term" value="P:error-free translesion synthesis"/>
    <property type="evidence" value="ECO:0007669"/>
    <property type="project" value="TreeGrafter"/>
</dbReference>
<dbReference type="SUPFAM" id="SSF100879">
    <property type="entry name" value="Lesion bypass DNA polymerase (Y-family), little finger domain"/>
    <property type="match status" value="1"/>
</dbReference>
<dbReference type="GO" id="GO:0017125">
    <property type="term" value="F:deoxycytidyl transferase activity"/>
    <property type="evidence" value="ECO:0007669"/>
    <property type="project" value="TreeGrafter"/>
</dbReference>
<feature type="region of interest" description="Disordered" evidence="14">
    <location>
        <begin position="647"/>
        <end position="666"/>
    </location>
</feature>
<dbReference type="InterPro" id="IPR053848">
    <property type="entry name" value="IMS_HHH_1"/>
</dbReference>
<keyword evidence="6" id="KW-0808">Transferase</keyword>
<evidence type="ECO:0000259" key="15">
    <source>
        <dbReference type="PROSITE" id="PS50172"/>
    </source>
</evidence>
<dbReference type="SUPFAM" id="SSF52113">
    <property type="entry name" value="BRCT domain"/>
    <property type="match status" value="1"/>
</dbReference>
<feature type="region of interest" description="Disordered" evidence="14">
    <location>
        <begin position="1447"/>
        <end position="1466"/>
    </location>
</feature>
<evidence type="ECO:0000256" key="6">
    <source>
        <dbReference type="ARBA" id="ARBA00022679"/>
    </source>
</evidence>
<feature type="compositionally biased region" description="Polar residues" evidence="14">
    <location>
        <begin position="417"/>
        <end position="442"/>
    </location>
</feature>
<evidence type="ECO:0000256" key="5">
    <source>
        <dbReference type="ARBA" id="ARBA00022634"/>
    </source>
</evidence>
<evidence type="ECO:0000256" key="10">
    <source>
        <dbReference type="ARBA" id="ARBA00022842"/>
    </source>
</evidence>
<feature type="compositionally biased region" description="Low complexity" evidence="14">
    <location>
        <begin position="1120"/>
        <end position="1142"/>
    </location>
</feature>
<evidence type="ECO:0000256" key="2">
    <source>
        <dbReference type="ARBA" id="ARBA00004123"/>
    </source>
</evidence>
<evidence type="ECO:0000256" key="12">
    <source>
        <dbReference type="ARBA" id="ARBA00023204"/>
    </source>
</evidence>
<dbReference type="Gene3D" id="6.10.250.1490">
    <property type="match status" value="1"/>
</dbReference>
<dbReference type="Gene3D" id="1.20.58.1280">
    <property type="entry name" value="DNA repair protein Rev1, C-terminal domain"/>
    <property type="match status" value="1"/>
</dbReference>
<dbReference type="Gene3D" id="3.30.70.270">
    <property type="match status" value="2"/>
</dbReference>
<evidence type="ECO:0000256" key="7">
    <source>
        <dbReference type="ARBA" id="ARBA00022695"/>
    </source>
</evidence>
<comment type="caution">
    <text evidence="17">The sequence shown here is derived from an EMBL/GenBank/DDBJ whole genome shotgun (WGS) entry which is preliminary data.</text>
</comment>
<feature type="region of interest" description="Disordered" evidence="14">
    <location>
        <begin position="1195"/>
        <end position="1267"/>
    </location>
</feature>
<keyword evidence="5" id="KW-0237">DNA synthesis</keyword>
<reference evidence="17" key="1">
    <citation type="journal article" date="2023" name="G3 (Bethesda)">
        <title>A reference genome for the long-term kleptoplast-retaining sea slug Elysia crispata morphotype clarki.</title>
        <authorList>
            <person name="Eastman K.E."/>
            <person name="Pendleton A.L."/>
            <person name="Shaikh M.A."/>
            <person name="Suttiyut T."/>
            <person name="Ogas R."/>
            <person name="Tomko P."/>
            <person name="Gavelis G."/>
            <person name="Widhalm J.R."/>
            <person name="Wisecaver J.H."/>
        </authorList>
    </citation>
    <scope>NUCLEOTIDE SEQUENCE</scope>
    <source>
        <strain evidence="17">ECLA1</strain>
    </source>
</reference>
<evidence type="ECO:0000313" key="17">
    <source>
        <dbReference type="EMBL" id="KAK3761287.1"/>
    </source>
</evidence>
<dbReference type="EMBL" id="JAWDGP010004919">
    <property type="protein sequence ID" value="KAK3761287.1"/>
    <property type="molecule type" value="Genomic_DNA"/>
</dbReference>
<accession>A0AAE0Z1Z9</accession>
<dbReference type="InterPro" id="IPR036420">
    <property type="entry name" value="BRCT_dom_sf"/>
</dbReference>
<comment type="similarity">
    <text evidence="3">Belongs to the DNA polymerase type-Y family.</text>
</comment>
<dbReference type="Proteomes" id="UP001283361">
    <property type="component" value="Unassembled WGS sequence"/>
</dbReference>
<evidence type="ECO:0000256" key="4">
    <source>
        <dbReference type="ARBA" id="ARBA00020399"/>
    </source>
</evidence>
<dbReference type="Pfam" id="PF16727">
    <property type="entry name" value="REV1_C"/>
    <property type="match status" value="1"/>
</dbReference>
<dbReference type="PANTHER" id="PTHR45990:SF1">
    <property type="entry name" value="DNA REPAIR PROTEIN REV1"/>
    <property type="match status" value="1"/>
</dbReference>
<organism evidence="17 18">
    <name type="scientific">Elysia crispata</name>
    <name type="common">lettuce slug</name>
    <dbReference type="NCBI Taxonomy" id="231223"/>
    <lineage>
        <taxon>Eukaryota</taxon>
        <taxon>Metazoa</taxon>
        <taxon>Spiralia</taxon>
        <taxon>Lophotrochozoa</taxon>
        <taxon>Mollusca</taxon>
        <taxon>Gastropoda</taxon>
        <taxon>Heterobranchia</taxon>
        <taxon>Euthyneura</taxon>
        <taxon>Panpulmonata</taxon>
        <taxon>Sacoglossa</taxon>
        <taxon>Placobranchoidea</taxon>
        <taxon>Plakobranchidae</taxon>
        <taxon>Elysia</taxon>
    </lineage>
</organism>
<dbReference type="InterPro" id="IPR038401">
    <property type="entry name" value="Rev1_C_sf"/>
</dbReference>
<dbReference type="SUPFAM" id="SSF56672">
    <property type="entry name" value="DNA/RNA polymerases"/>
    <property type="match status" value="1"/>
</dbReference>
<keyword evidence="12" id="KW-0234">DNA repair</keyword>
<feature type="compositionally biased region" description="Polar residues" evidence="14">
    <location>
        <begin position="1377"/>
        <end position="1388"/>
    </location>
</feature>
<dbReference type="InterPro" id="IPR031991">
    <property type="entry name" value="Rev1_C"/>
</dbReference>
<feature type="domain" description="UmuC" evidence="16">
    <location>
        <begin position="622"/>
        <end position="873"/>
    </location>
</feature>
<dbReference type="CDD" id="cd17719">
    <property type="entry name" value="BRCT_Rev1"/>
    <property type="match status" value="1"/>
</dbReference>
<feature type="compositionally biased region" description="Polar residues" evidence="14">
    <location>
        <begin position="1143"/>
        <end position="1153"/>
    </location>
</feature>
<dbReference type="InterPro" id="IPR043128">
    <property type="entry name" value="Rev_trsase/Diguanyl_cyclase"/>
</dbReference>
<dbReference type="Pfam" id="PF21999">
    <property type="entry name" value="IMS_HHH_1"/>
    <property type="match status" value="1"/>
</dbReference>
<keyword evidence="8" id="KW-0479">Metal-binding</keyword>
<feature type="region of interest" description="Disordered" evidence="14">
    <location>
        <begin position="1077"/>
        <end position="1096"/>
    </location>
</feature>
<feature type="region of interest" description="Disordered" evidence="14">
    <location>
        <begin position="1"/>
        <end position="36"/>
    </location>
</feature>
<dbReference type="InterPro" id="IPR001357">
    <property type="entry name" value="BRCT_dom"/>
</dbReference>
<dbReference type="InterPro" id="IPR036775">
    <property type="entry name" value="DNA_pol_Y-fam_lit_finger_sf"/>
</dbReference>
<keyword evidence="11" id="KW-0238">DNA-binding</keyword>
<evidence type="ECO:0000259" key="16">
    <source>
        <dbReference type="PROSITE" id="PS50173"/>
    </source>
</evidence>
<feature type="region of interest" description="Disordered" evidence="14">
    <location>
        <begin position="1376"/>
        <end position="1423"/>
    </location>
</feature>
<feature type="region of interest" description="Disordered" evidence="14">
    <location>
        <begin position="909"/>
        <end position="930"/>
    </location>
</feature>
<dbReference type="InterPro" id="IPR001126">
    <property type="entry name" value="UmuC"/>
</dbReference>
<evidence type="ECO:0000256" key="14">
    <source>
        <dbReference type="SAM" id="MobiDB-lite"/>
    </source>
</evidence>
<evidence type="ECO:0000256" key="11">
    <source>
        <dbReference type="ARBA" id="ARBA00023125"/>
    </source>
</evidence>
<keyword evidence="9" id="KW-0227">DNA damage</keyword>
<dbReference type="Gene3D" id="1.10.150.20">
    <property type="entry name" value="5' to 3' exonuclease, C-terminal subdomain"/>
    <property type="match status" value="1"/>
</dbReference>
<feature type="compositionally biased region" description="Polar residues" evidence="14">
    <location>
        <begin position="652"/>
        <end position="666"/>
    </location>
</feature>
<feature type="region of interest" description="Disordered" evidence="14">
    <location>
        <begin position="1108"/>
        <end position="1164"/>
    </location>
</feature>
<dbReference type="Pfam" id="PF11799">
    <property type="entry name" value="IMS_C"/>
    <property type="match status" value="1"/>
</dbReference>
<dbReference type="Gene3D" id="3.40.50.10190">
    <property type="entry name" value="BRCT domain"/>
    <property type="match status" value="1"/>
</dbReference>
<dbReference type="FunFam" id="3.40.50.10190:FF:000011">
    <property type="entry name" value="DNA repair protein REV1"/>
    <property type="match status" value="1"/>
</dbReference>
<dbReference type="Pfam" id="PF00533">
    <property type="entry name" value="BRCT"/>
    <property type="match status" value="1"/>
</dbReference>
<evidence type="ECO:0000256" key="13">
    <source>
        <dbReference type="ARBA" id="ARBA00023242"/>
    </source>
</evidence>
<keyword evidence="10" id="KW-0460">Magnesium</keyword>
<keyword evidence="7" id="KW-0548">Nucleotidyltransferase</keyword>
<evidence type="ECO:0000313" key="18">
    <source>
        <dbReference type="Proteomes" id="UP001283361"/>
    </source>
</evidence>
<dbReference type="FunFam" id="3.30.1490.100:FF:000001">
    <property type="entry name" value="DNA repair protein REV1"/>
    <property type="match status" value="1"/>
</dbReference>
<feature type="compositionally biased region" description="Basic and acidic residues" evidence="14">
    <location>
        <begin position="1"/>
        <end position="22"/>
    </location>
</feature>
<name>A0AAE0Z1Z9_9GAST</name>
<sequence>MERSAKSAKSRQSDNKKIEGRGQTKRGRGADDDGWGGFRNYMDAKKYKLDDQFDQDNKGRTSEIFAGVYIYVNGYTKPSSDELRRIMQKHGGRYETYLSKTRVTHIVASNLPNSKFKMARTMPIVKPAWIIDSVSAGRRLSHVPYLLLGNQSKLQPGLKSFPSVSSLHKSSSTASATSLYDAVPSTSASMAVTDNLHSKNSADEKRICDGGNEFNVDVQINGRDSESTNLPGKNYNRVLETNDVACHAINKLSCGEEGKTPKLNSQQTDIKDNLKPDCDGFHEAVRKHVDCINVSDEEIVYNSDCGDDNDVVYNSDENPKDGFGFHTTTSSGGKTLGNIGQNPLKRSRVYSLRKHKLSKSGSFDSVRSDTSSCDGFSECLQIELPASTHVTPVSNASVNKIIPSSVNVLEKTDTINTNVSKDQQRPPSASSPATLDQSPTVHTQEHPNDATFIHAFNPAEALKPVASVNCKLKEATALVQQATSDVSKYGENSMLNKTTENTHCTAQSVKVKDVAKSASILSPKKSTIAREQPSSSPRKETSMMAKAGDKGFLEEFYSNSRLHHLSTWGAEFKAYVSEIQRTGNASFPGREKLRQVHIEAITRAGLVETLDSCRHTVSTRVIMHIDMDCFFVSVGLLSRPDLKGKPVAVTHSKGQGSKPNSSSNLAWEQAEWRKMRDGKLKGESRAQAAIEFDGDDDKEFDDQCKGGYDFMVPKGSTGVQTFHSMAEIASCSYEARKAGVKNGMFMGRAMSLCPDLQTIPYNFTEYNRISKILYDLVASYTHDIEAVSCDEMLIDCTDVLTDTGATAMEFARLLRSEMMEKTGCPASTGIGPNVLLAKLATRRAKPNGQFEVQNSEAKQFIQDQPVSDLPGVGYSMTRKLSKLDVQTCGQLQHVPVSTLRREFGPKTGEGLHKYSFGQDDRPVKGDKQRKSVSAEVNYGIRFSKDLDALTFLKELAGEVKRRLDGIQVKGRCITLKLMVRRPDAPPETAKFMGHGICNTFNKSSNLPVATNDEDLIAREVISLYKSQKVIAEDVRGIGIQINKLENSSSNPRGLTSIKGHQSILNFAVPSCSKINPGQNFSGEGSKPKSAGLTHQGDAGAVPIEAAMKPTKQGTSTQGRSSRNFSPSLFSSMSSSSSSSSSSTKFTAMKNQSVPHGKAETEKNSSISSALSTSLANSNAVHDEAALVLSASNSFGESKRNASPAPCFEVSSASTRSSLGSTEHAQREQPSSSNEMLLFLDRPGPSTDQSNQIAMPGPSSRRSDHQSEEFTYLSLSQIDSDILKELPEDIAQEIVAGLTLQRQQRGRPNREEADRHANIQDSDRRQTRAHNDVQDEPALPSLSQLNMSCFEALPTHLQEEIRAEYAWQEKKATEKNHQNVGENYFTRLTSPRKEHKNKGTGQRGRRGRPPGKKKLSFPGNRAKNSDILKQTSKVAFIDFPGIIVCDDEDENTNDGNNFKDQENSRDCSDIIPVPQRVHKHNVQGNLYSEPHKKVEPASLCGAVTLLDVRMLIKEWLSSGPEPQSEDLTLVTEYLTRLLEQRKLDLVFSLLKLIYRNSIMSEHHSWRDCLQNLVNLIQSLMCASYGACFKL</sequence>
<keyword evidence="18" id="KW-1185">Reference proteome</keyword>
<feature type="compositionally biased region" description="Basic and acidic residues" evidence="14">
    <location>
        <begin position="909"/>
        <end position="929"/>
    </location>
</feature>
<feature type="compositionally biased region" description="Basic and acidic residues" evidence="14">
    <location>
        <begin position="1307"/>
        <end position="1332"/>
    </location>
</feature>
<keyword evidence="13" id="KW-0539">Nucleus</keyword>
<dbReference type="GO" id="GO:0006281">
    <property type="term" value="P:DNA repair"/>
    <property type="evidence" value="ECO:0007669"/>
    <property type="project" value="UniProtKB-KW"/>
</dbReference>
<dbReference type="Gene3D" id="3.40.1170.60">
    <property type="match status" value="1"/>
</dbReference>
<dbReference type="PANTHER" id="PTHR45990">
    <property type="entry name" value="DNA REPAIR PROTEIN REV1"/>
    <property type="match status" value="1"/>
</dbReference>
<evidence type="ECO:0000256" key="3">
    <source>
        <dbReference type="ARBA" id="ARBA00010945"/>
    </source>
</evidence>
<feature type="region of interest" description="Disordered" evidence="14">
    <location>
        <begin position="1299"/>
        <end position="1339"/>
    </location>
</feature>
<feature type="compositionally biased region" description="Basic and acidic residues" evidence="14">
    <location>
        <begin position="1456"/>
        <end position="1466"/>
    </location>
</feature>
<feature type="compositionally biased region" description="Low complexity" evidence="14">
    <location>
        <begin position="1210"/>
        <end position="1220"/>
    </location>
</feature>
<dbReference type="PROSITE" id="PS50172">
    <property type="entry name" value="BRCT"/>
    <property type="match status" value="1"/>
</dbReference>
<comment type="subcellular location">
    <subcellularLocation>
        <location evidence="2">Nucleus</location>
    </subcellularLocation>
</comment>
<comment type="cofactor">
    <cofactor evidence="1">
        <name>Mg(2+)</name>
        <dbReference type="ChEBI" id="CHEBI:18420"/>
    </cofactor>
</comment>
<protein>
    <recommendedName>
        <fullName evidence="4">DNA repair protein REV1</fullName>
    </recommendedName>
</protein>
<dbReference type="GO" id="GO:0003684">
    <property type="term" value="F:damaged DNA binding"/>
    <property type="evidence" value="ECO:0007669"/>
    <property type="project" value="InterPro"/>
</dbReference>
<feature type="compositionally biased region" description="Basic residues" evidence="14">
    <location>
        <begin position="1392"/>
        <end position="1414"/>
    </location>
</feature>
<evidence type="ECO:0000256" key="8">
    <source>
        <dbReference type="ARBA" id="ARBA00022723"/>
    </source>
</evidence>
<dbReference type="GO" id="GO:0046872">
    <property type="term" value="F:metal ion binding"/>
    <property type="evidence" value="ECO:0007669"/>
    <property type="project" value="UniProtKB-KW"/>
</dbReference>
<proteinExistence type="inferred from homology"/>
<evidence type="ECO:0000256" key="9">
    <source>
        <dbReference type="ARBA" id="ARBA00022763"/>
    </source>
</evidence>
<dbReference type="GO" id="GO:0003887">
    <property type="term" value="F:DNA-directed DNA polymerase activity"/>
    <property type="evidence" value="ECO:0007669"/>
    <property type="project" value="InterPro"/>
</dbReference>
<dbReference type="Gene3D" id="3.30.1490.100">
    <property type="entry name" value="DNA polymerase, Y-family, little finger domain"/>
    <property type="match status" value="1"/>
</dbReference>
<dbReference type="InterPro" id="IPR017961">
    <property type="entry name" value="DNA_pol_Y-fam_little_finger"/>
</dbReference>
<dbReference type="Pfam" id="PF00817">
    <property type="entry name" value="IMS"/>
    <property type="match status" value="2"/>
</dbReference>
<dbReference type="PROSITE" id="PS50173">
    <property type="entry name" value="UMUC"/>
    <property type="match status" value="1"/>
</dbReference>
<dbReference type="GO" id="GO:0042276">
    <property type="term" value="P:error-prone translesion synthesis"/>
    <property type="evidence" value="ECO:0007669"/>
    <property type="project" value="TreeGrafter"/>
</dbReference>
<gene>
    <name evidence="17" type="ORF">RRG08_014299</name>
</gene>